<feature type="binding site" evidence="10">
    <location>
        <position position="6"/>
    </location>
    <ligand>
        <name>substrate</name>
    </ligand>
</feature>
<comment type="catalytic activity">
    <reaction evidence="1 10 11">
        <text>D-ribulose 5-phosphate = D-xylulose 5-phosphate</text>
        <dbReference type="Rhea" id="RHEA:13677"/>
        <dbReference type="ChEBI" id="CHEBI:57737"/>
        <dbReference type="ChEBI" id="CHEBI:58121"/>
        <dbReference type="EC" id="5.1.3.1"/>
    </reaction>
</comment>
<dbReference type="AlphaFoldDB" id="A0AAT9P8M8"/>
<dbReference type="NCBIfam" id="NF004076">
    <property type="entry name" value="PRK05581.1-4"/>
    <property type="match status" value="1"/>
</dbReference>
<dbReference type="FunFam" id="3.20.20.70:FF:000004">
    <property type="entry name" value="Ribulose-phosphate 3-epimerase"/>
    <property type="match status" value="1"/>
</dbReference>
<keyword evidence="9 10" id="KW-0413">Isomerase</keyword>
<dbReference type="PIRSF" id="PIRSF001461">
    <property type="entry name" value="RPE"/>
    <property type="match status" value="1"/>
</dbReference>
<evidence type="ECO:0000256" key="11">
    <source>
        <dbReference type="PIRNR" id="PIRNR001461"/>
    </source>
</evidence>
<evidence type="ECO:0000256" key="4">
    <source>
        <dbReference type="ARBA" id="ARBA00001947"/>
    </source>
</evidence>
<name>A0AAT9P8M8_9STAP</name>
<comment type="similarity">
    <text evidence="6 10 11">Belongs to the ribulose-phosphate 3-epimerase family.</text>
</comment>
<comment type="cofactor">
    <cofactor evidence="10">
        <name>a divalent metal cation</name>
        <dbReference type="ChEBI" id="CHEBI:60240"/>
    </cofactor>
    <text evidence="10">Binds 1 divalent metal cation per subunit.</text>
</comment>
<dbReference type="PROSITE" id="PS01086">
    <property type="entry name" value="RIBUL_P_3_EPIMER_2"/>
    <property type="match status" value="1"/>
</dbReference>
<dbReference type="EMBL" id="CP079955">
    <property type="protein sequence ID" value="QYA33674.1"/>
    <property type="molecule type" value="Genomic_DNA"/>
</dbReference>
<evidence type="ECO:0000256" key="5">
    <source>
        <dbReference type="ARBA" id="ARBA00001954"/>
    </source>
</evidence>
<dbReference type="GO" id="GO:0019323">
    <property type="term" value="P:pentose catabolic process"/>
    <property type="evidence" value="ECO:0007669"/>
    <property type="project" value="UniProtKB-UniRule"/>
</dbReference>
<evidence type="ECO:0000256" key="8">
    <source>
        <dbReference type="ARBA" id="ARBA00022723"/>
    </source>
</evidence>
<comment type="cofactor">
    <cofactor evidence="4">
        <name>Zn(2+)</name>
        <dbReference type="ChEBI" id="CHEBI:29105"/>
    </cofactor>
</comment>
<protein>
    <recommendedName>
        <fullName evidence="7 10">Ribulose-phosphate 3-epimerase</fullName>
        <ecNumber evidence="7 10">5.1.3.1</ecNumber>
    </recommendedName>
</protein>
<dbReference type="PANTHER" id="PTHR11749">
    <property type="entry name" value="RIBULOSE-5-PHOSPHATE-3-EPIMERASE"/>
    <property type="match status" value="1"/>
</dbReference>
<dbReference type="CDD" id="cd00429">
    <property type="entry name" value="RPE"/>
    <property type="match status" value="1"/>
</dbReference>
<evidence type="ECO:0000256" key="9">
    <source>
        <dbReference type="ARBA" id="ARBA00023235"/>
    </source>
</evidence>
<dbReference type="InterPro" id="IPR000056">
    <property type="entry name" value="Ribul_P_3_epim-like"/>
</dbReference>
<dbReference type="NCBIfam" id="TIGR01163">
    <property type="entry name" value="rpe"/>
    <property type="match status" value="1"/>
</dbReference>
<feature type="active site" description="Proton acceptor" evidence="10">
    <location>
        <position position="33"/>
    </location>
</feature>
<evidence type="ECO:0000256" key="10">
    <source>
        <dbReference type="HAMAP-Rule" id="MF_02227"/>
    </source>
</evidence>
<evidence type="ECO:0000256" key="7">
    <source>
        <dbReference type="ARBA" id="ARBA00013188"/>
    </source>
</evidence>
<evidence type="ECO:0000313" key="12">
    <source>
        <dbReference type="EMBL" id="QYA33674.1"/>
    </source>
</evidence>
<comment type="cofactor">
    <cofactor evidence="2">
        <name>Mn(2+)</name>
        <dbReference type="ChEBI" id="CHEBI:29035"/>
    </cofactor>
</comment>
<keyword evidence="8 10" id="KW-0479">Metal-binding</keyword>
<feature type="binding site" evidence="10">
    <location>
        <position position="64"/>
    </location>
    <ligand>
        <name>substrate</name>
    </ligand>
</feature>
<accession>A0AAT9P8M8</accession>
<dbReference type="Pfam" id="PF00834">
    <property type="entry name" value="Ribul_P_3_epim"/>
    <property type="match status" value="1"/>
</dbReference>
<sequence>MKVAPSLLSCNFLELKEEIADLHAAGADYLHFDVMDGQFVPNISFAFPVLQQIRSITDLTIDTHLMIQDPERYIQAFADAGSDIITVHVESTKHIHRALQMIRNAGKKSGITLNPGTPVESIIPVLDMVDLVLVMTVNPGFGGQSFIKSSVDKIRSLNEYRNKHGLSYEIEVDGGVNEDTALLCKAAGADVLVAGSYFFKHDDYKVPVKILKGEVG</sequence>
<reference evidence="12" key="1">
    <citation type="submission" date="2021-07" db="EMBL/GenBank/DDBJ databases">
        <title>Prevalence and characterization of methicillin-resistant Macrococcus spp. in food producing animals and meat in Switzerland in 2019.</title>
        <authorList>
            <person name="Keller J.E."/>
            <person name="Schwendener S."/>
            <person name="Neuenschwander J."/>
            <person name="Overesch G."/>
            <person name="Perreten V."/>
        </authorList>
    </citation>
    <scope>NUCLEOTIDE SEQUENCE</scope>
    <source>
        <strain evidence="12">19Msa1099</strain>
    </source>
</reference>
<dbReference type="HAMAP" id="MF_02227">
    <property type="entry name" value="RPE"/>
    <property type="match status" value="1"/>
</dbReference>
<feature type="active site" description="Proton donor" evidence="10">
    <location>
        <position position="173"/>
    </location>
</feature>
<comment type="function">
    <text evidence="10">Catalyzes the reversible epimerization of D-ribulose 5-phosphate to D-xylulose 5-phosphate.</text>
</comment>
<feature type="binding site" evidence="10">
    <location>
        <position position="31"/>
    </location>
    <ligand>
        <name>a divalent metal cation</name>
        <dbReference type="ChEBI" id="CHEBI:60240"/>
    </ligand>
</feature>
<dbReference type="GO" id="GO:0046872">
    <property type="term" value="F:metal ion binding"/>
    <property type="evidence" value="ECO:0007669"/>
    <property type="project" value="UniProtKB-UniRule"/>
</dbReference>
<dbReference type="InterPro" id="IPR026019">
    <property type="entry name" value="Ribul_P_3_epim"/>
</dbReference>
<dbReference type="PROSITE" id="PS01085">
    <property type="entry name" value="RIBUL_P_3_EPIMER_1"/>
    <property type="match status" value="1"/>
</dbReference>
<comment type="pathway">
    <text evidence="10">Carbohydrate degradation.</text>
</comment>
<organism evidence="12">
    <name type="scientific">Macrococcus psychrotolerans</name>
    <dbReference type="NCBI Taxonomy" id="3039389"/>
    <lineage>
        <taxon>Bacteria</taxon>
        <taxon>Bacillati</taxon>
        <taxon>Bacillota</taxon>
        <taxon>Bacilli</taxon>
        <taxon>Bacillales</taxon>
        <taxon>Staphylococcaceae</taxon>
        <taxon>Macrococcus</taxon>
    </lineage>
</organism>
<feature type="binding site" evidence="10">
    <location>
        <position position="33"/>
    </location>
    <ligand>
        <name>a divalent metal cation</name>
        <dbReference type="ChEBI" id="CHEBI:60240"/>
    </ligand>
</feature>
<evidence type="ECO:0000256" key="1">
    <source>
        <dbReference type="ARBA" id="ARBA00001782"/>
    </source>
</evidence>
<dbReference type="GO" id="GO:0004750">
    <property type="term" value="F:D-ribulose-phosphate 3-epimerase activity"/>
    <property type="evidence" value="ECO:0007669"/>
    <property type="project" value="UniProtKB-UniRule"/>
</dbReference>
<evidence type="ECO:0000256" key="6">
    <source>
        <dbReference type="ARBA" id="ARBA00009541"/>
    </source>
</evidence>
<dbReference type="GO" id="GO:0006098">
    <property type="term" value="P:pentose-phosphate shunt"/>
    <property type="evidence" value="ECO:0007669"/>
    <property type="project" value="UniProtKB-UniRule"/>
</dbReference>
<dbReference type="EC" id="5.1.3.1" evidence="7 10"/>
<gene>
    <name evidence="10 12" type="primary">rpe</name>
    <name evidence="12" type="ORF">KYI10_04370</name>
</gene>
<feature type="binding site" evidence="10">
    <location>
        <begin position="195"/>
        <end position="196"/>
    </location>
    <ligand>
        <name>substrate</name>
    </ligand>
</feature>
<feature type="binding site" evidence="10">
    <location>
        <begin position="140"/>
        <end position="143"/>
    </location>
    <ligand>
        <name>substrate</name>
    </ligand>
</feature>
<evidence type="ECO:0000256" key="2">
    <source>
        <dbReference type="ARBA" id="ARBA00001936"/>
    </source>
</evidence>
<feature type="binding site" evidence="10">
    <location>
        <position position="173"/>
    </location>
    <ligand>
        <name>a divalent metal cation</name>
        <dbReference type="ChEBI" id="CHEBI:60240"/>
    </ligand>
</feature>
<proteinExistence type="inferred from homology"/>
<keyword evidence="10 11" id="KW-0119">Carbohydrate metabolism</keyword>
<comment type="cofactor">
    <cofactor evidence="3">
        <name>Co(2+)</name>
        <dbReference type="ChEBI" id="CHEBI:48828"/>
    </cofactor>
</comment>
<comment type="cofactor">
    <cofactor evidence="5">
        <name>Fe(2+)</name>
        <dbReference type="ChEBI" id="CHEBI:29033"/>
    </cofactor>
</comment>
<evidence type="ECO:0000256" key="3">
    <source>
        <dbReference type="ARBA" id="ARBA00001941"/>
    </source>
</evidence>
<feature type="binding site" evidence="10">
    <location>
        <position position="64"/>
    </location>
    <ligand>
        <name>a divalent metal cation</name>
        <dbReference type="ChEBI" id="CHEBI:60240"/>
    </ligand>
</feature>
<feature type="binding site" evidence="10">
    <location>
        <begin position="173"/>
        <end position="175"/>
    </location>
    <ligand>
        <name>substrate</name>
    </ligand>
</feature>
<dbReference type="GO" id="GO:0005737">
    <property type="term" value="C:cytoplasm"/>
    <property type="evidence" value="ECO:0007669"/>
    <property type="project" value="UniProtKB-ARBA"/>
</dbReference>